<reference evidence="1 2" key="1">
    <citation type="submission" date="2020-08" db="EMBL/GenBank/DDBJ databases">
        <title>Sequencing the genomes of 1000 actinobacteria strains.</title>
        <authorList>
            <person name="Klenk H.-P."/>
        </authorList>
    </citation>
    <scope>NUCLEOTIDE SEQUENCE [LARGE SCALE GENOMIC DNA]</scope>
    <source>
        <strain evidence="1 2">DSM 45084</strain>
    </source>
</reference>
<dbReference type="InterPro" id="IPR011047">
    <property type="entry name" value="Quinoprotein_ADH-like_sf"/>
</dbReference>
<sequence length="377" mass="38310">MAAVVPVLMLVACGSPTPEPAPHVGTTGAPITDGPLYDPPKSFADQGVSLTKDRKALVGNEAAFTITAKEGSSSDAALNVRAIALVDGVERWVAKTPVERGPGDPIRLSGGQVVWAGLARGSNGFDLVVGGLDARTGNQTWTARTAYPGGASPQETRTSVVAANDAFVAVVAGSFGALVDVRASSATALPAGFVPVGLDDRIVVGLRTSGAGTIAQGLDVGTAKVRWTGSAPVRDLRAAVVVPGLAQFVEDVPAEPRTLLLGTGDGGVRATLPESPSCSPAAQDVVVCVSYHDVTALDLAGTRLWTLPDTSTGRLNPEVAAVYAGLVYGRAHGGTILDARTGRDVATGVGRVPDAIVPGYGVRRDDMTGLTSYRATG</sequence>
<keyword evidence="2" id="KW-1185">Reference proteome</keyword>
<dbReference type="Proteomes" id="UP000542674">
    <property type="component" value="Unassembled WGS sequence"/>
</dbReference>
<accession>A0A7W7T514</accession>
<dbReference type="RefSeq" id="WP_184670819.1">
    <property type="nucleotide sequence ID" value="NZ_BAABAI010000022.1"/>
</dbReference>
<proteinExistence type="predicted"/>
<dbReference type="AlphaFoldDB" id="A0A7W7T514"/>
<dbReference type="SUPFAM" id="SSF50998">
    <property type="entry name" value="Quinoprotein alcohol dehydrogenase-like"/>
    <property type="match status" value="1"/>
</dbReference>
<comment type="caution">
    <text evidence="1">The sequence shown here is derived from an EMBL/GenBank/DDBJ whole genome shotgun (WGS) entry which is preliminary data.</text>
</comment>
<protein>
    <recommendedName>
        <fullName evidence="3">Pyrroloquinoline-quinone binding quinoprotein</fullName>
    </recommendedName>
</protein>
<name>A0A7W7T514_9PSEU</name>
<evidence type="ECO:0008006" key="3">
    <source>
        <dbReference type="Google" id="ProtNLM"/>
    </source>
</evidence>
<organism evidence="1 2">
    <name type="scientific">Saccharothrix violaceirubra</name>
    <dbReference type="NCBI Taxonomy" id="413306"/>
    <lineage>
        <taxon>Bacteria</taxon>
        <taxon>Bacillati</taxon>
        <taxon>Actinomycetota</taxon>
        <taxon>Actinomycetes</taxon>
        <taxon>Pseudonocardiales</taxon>
        <taxon>Pseudonocardiaceae</taxon>
        <taxon>Saccharothrix</taxon>
    </lineage>
</organism>
<dbReference type="EMBL" id="JACHJS010000001">
    <property type="protein sequence ID" value="MBB4966666.1"/>
    <property type="molecule type" value="Genomic_DNA"/>
</dbReference>
<gene>
    <name evidence="1" type="ORF">F4559_004025</name>
</gene>
<evidence type="ECO:0000313" key="1">
    <source>
        <dbReference type="EMBL" id="MBB4966666.1"/>
    </source>
</evidence>
<evidence type="ECO:0000313" key="2">
    <source>
        <dbReference type="Proteomes" id="UP000542674"/>
    </source>
</evidence>